<dbReference type="PIRSF" id="PIRSF005378">
    <property type="entry name" value="RNA3'_term_phos_cycl_euk"/>
    <property type="match status" value="1"/>
</dbReference>
<evidence type="ECO:0000256" key="1">
    <source>
        <dbReference type="ARBA" id="ARBA00009206"/>
    </source>
</evidence>
<dbReference type="InterPro" id="IPR036553">
    <property type="entry name" value="RPTC_insert"/>
</dbReference>
<comment type="function">
    <text evidence="8">Catalyzes the conversion of 3'-phosphate to a 2',3'-cyclic phosphodiester at the end of RNA. The mechanism of action of the enzyme occurs in 3 steps: (A) adenylation of the enzyme by ATP; (B) transfer of adenylate to an RNA-N3'P to produce RNA-N3'PP5'A; (C) and attack of the adjacent 2'-hydroxyl on the 3'-phosphorus in the diester linkage to produce the cyclic end product. Likely functions in some aspects of cellular RNA processing. Function plays an important role in regulating axon regeneration by inhibiting central nervous system (CNS) axon regeneration following optic nerve injury.</text>
</comment>
<keyword evidence="14" id="KW-1185">Reference proteome</keyword>
<dbReference type="FunFam" id="3.30.360.20:FF:000002">
    <property type="entry name" value="RNA terminal phosphate cyclase-like 1"/>
    <property type="match status" value="1"/>
</dbReference>
<dbReference type="EMBL" id="KV419394">
    <property type="protein sequence ID" value="KZS98941.1"/>
    <property type="molecule type" value="Genomic_DNA"/>
</dbReference>
<dbReference type="SUPFAM" id="SSF52913">
    <property type="entry name" value="RNA 3'-terminal phosphate cyclase, RPTC, insert domain"/>
    <property type="match status" value="1"/>
</dbReference>
<dbReference type="InterPro" id="IPR000228">
    <property type="entry name" value="RNA3'_term_phos_cyc"/>
</dbReference>
<gene>
    <name evidence="13" type="ORF">SISNIDRAFT_434606</name>
</gene>
<dbReference type="OrthoDB" id="25029at2759"/>
<dbReference type="Gene3D" id="3.65.10.20">
    <property type="entry name" value="RNA 3'-terminal phosphate cyclase domain"/>
    <property type="match status" value="1"/>
</dbReference>
<evidence type="ECO:0000256" key="6">
    <source>
        <dbReference type="ARBA" id="ARBA00024481"/>
    </source>
</evidence>
<dbReference type="InterPro" id="IPR037136">
    <property type="entry name" value="RNA3'_phos_cyclase_dom_sf"/>
</dbReference>
<feature type="binding site" evidence="10">
    <location>
        <position position="101"/>
    </location>
    <ligand>
        <name>ATP</name>
        <dbReference type="ChEBI" id="CHEBI:30616"/>
    </ligand>
</feature>
<evidence type="ECO:0000256" key="10">
    <source>
        <dbReference type="PIRSR" id="PIRSR005378-2"/>
    </source>
</evidence>
<keyword evidence="5 10" id="KW-0547">Nucleotide-binding</keyword>
<evidence type="ECO:0000259" key="12">
    <source>
        <dbReference type="Pfam" id="PF05189"/>
    </source>
</evidence>
<dbReference type="InterPro" id="IPR017770">
    <property type="entry name" value="RNA3'_term_phos_cyc_type_1"/>
</dbReference>
<evidence type="ECO:0000256" key="4">
    <source>
        <dbReference type="ARBA" id="ARBA00022598"/>
    </source>
</evidence>
<dbReference type="Gene3D" id="3.30.360.20">
    <property type="entry name" value="RNA 3'-terminal phosphate cyclase, insert domain"/>
    <property type="match status" value="1"/>
</dbReference>
<dbReference type="SUPFAM" id="SSF55205">
    <property type="entry name" value="EPT/RTPC-like"/>
    <property type="match status" value="2"/>
</dbReference>
<dbReference type="STRING" id="1314777.A0A165AG19"/>
<dbReference type="GO" id="GO:0005634">
    <property type="term" value="C:nucleus"/>
    <property type="evidence" value="ECO:0007669"/>
    <property type="project" value="TreeGrafter"/>
</dbReference>
<organism evidence="13 14">
    <name type="scientific">Sistotremastrum niveocremeum HHB9708</name>
    <dbReference type="NCBI Taxonomy" id="1314777"/>
    <lineage>
        <taxon>Eukaryota</taxon>
        <taxon>Fungi</taxon>
        <taxon>Dikarya</taxon>
        <taxon>Basidiomycota</taxon>
        <taxon>Agaricomycotina</taxon>
        <taxon>Agaricomycetes</taxon>
        <taxon>Sistotremastrales</taxon>
        <taxon>Sistotremastraceae</taxon>
        <taxon>Sertulicium</taxon>
        <taxon>Sertulicium niveocremeum</taxon>
    </lineage>
</organism>
<sequence>MVRELDGSILEGGGQLLRNATALAALTNRSIRVSKIRAGRRPPGLKPQHVAGSKLVAQICLAQLDGADKGSDELTFSPRNIRLGNYSADPGTAGSTTLLFQVSLPTLLFSTSPIPTISTLKLRGGTNAVQAPQIDYTENVFLPFLRQHFGILVELDIRKRGYWPKGGGEIRLSITSRQDPLPSFQLLERGEVTKIRGRSFAAGLPAALARTMAETARNHLIEAGIDESKIEITALREKEGTAVGSGSGIVLWAETENGCILGGNALGQKGKTPEAVGSEAADELVRNLSHGGCVDEYLQDQIIIFMALADGVSQILVGPLTLHTKTAIWVAEQLTEARFQVEEVDMNRVLLSCTGTGFRRIINHQAQAQGSPTWN</sequence>
<dbReference type="NCBIfam" id="TIGR03399">
    <property type="entry name" value="RNA_3prim_cycl"/>
    <property type="match status" value="1"/>
</dbReference>
<feature type="domain" description="RNA 3'-terminal phosphate cyclase" evidence="11">
    <location>
        <begin position="10"/>
        <end position="341"/>
    </location>
</feature>
<evidence type="ECO:0000256" key="9">
    <source>
        <dbReference type="PIRSR" id="PIRSR005378-1"/>
    </source>
</evidence>
<evidence type="ECO:0000256" key="5">
    <source>
        <dbReference type="ARBA" id="ARBA00022741"/>
    </source>
</evidence>
<evidence type="ECO:0000256" key="2">
    <source>
        <dbReference type="ARBA" id="ARBA00012725"/>
    </source>
</evidence>
<dbReference type="Proteomes" id="UP000076722">
    <property type="component" value="Unassembled WGS sequence"/>
</dbReference>
<dbReference type="PANTHER" id="PTHR11096">
    <property type="entry name" value="RNA 3' TERMINAL PHOSPHATE CYCLASE"/>
    <property type="match status" value="1"/>
</dbReference>
<dbReference type="InterPro" id="IPR023797">
    <property type="entry name" value="RNA3'_phos_cyclase_dom"/>
</dbReference>
<dbReference type="AlphaFoldDB" id="A0A165AG19"/>
<dbReference type="EC" id="6.5.1.4" evidence="2"/>
<dbReference type="GO" id="GO:0006396">
    <property type="term" value="P:RNA processing"/>
    <property type="evidence" value="ECO:0007669"/>
    <property type="project" value="InterPro"/>
</dbReference>
<name>A0A165AG19_9AGAM</name>
<evidence type="ECO:0000256" key="3">
    <source>
        <dbReference type="ARBA" id="ARBA00021428"/>
    </source>
</evidence>
<dbReference type="PROSITE" id="PS01287">
    <property type="entry name" value="RTC"/>
    <property type="match status" value="1"/>
</dbReference>
<evidence type="ECO:0000313" key="14">
    <source>
        <dbReference type="Proteomes" id="UP000076722"/>
    </source>
</evidence>
<dbReference type="Pfam" id="PF01137">
    <property type="entry name" value="RTC"/>
    <property type="match status" value="1"/>
</dbReference>
<accession>A0A165AG19</accession>
<keyword evidence="10" id="KW-0067">ATP-binding</keyword>
<feature type="active site" description="Tele-AMP-histidine intermediate" evidence="9">
    <location>
        <position position="323"/>
    </location>
</feature>
<dbReference type="PANTHER" id="PTHR11096:SF0">
    <property type="entry name" value="RNA 3'-TERMINAL PHOSPHATE CYCLASE"/>
    <property type="match status" value="1"/>
</dbReference>
<feature type="domain" description="RNA 3'-terminal phosphate cyclase insert" evidence="12">
    <location>
        <begin position="187"/>
        <end position="288"/>
    </location>
</feature>
<dbReference type="InterPro" id="IPR013791">
    <property type="entry name" value="RNA3'-term_phos_cycl_insert"/>
</dbReference>
<comment type="similarity">
    <text evidence="1">Belongs to the RNA 3'-terminal cyclase family. Type 1 subfamily.</text>
</comment>
<proteinExistence type="inferred from homology"/>
<feature type="binding site" evidence="10">
    <location>
        <begin position="297"/>
        <end position="301"/>
    </location>
    <ligand>
        <name>ATP</name>
        <dbReference type="ChEBI" id="CHEBI:30616"/>
    </ligand>
</feature>
<dbReference type="HAMAP" id="MF_00200">
    <property type="entry name" value="RTC"/>
    <property type="match status" value="1"/>
</dbReference>
<dbReference type="InterPro" id="IPR013792">
    <property type="entry name" value="RNA3'P_cycl/enolpyr_Trfase_a/b"/>
</dbReference>
<comment type="catalytic activity">
    <reaction evidence="6">
        <text>a 3'-end 3'-phospho-ribonucleotide-RNA + ATP = a 3'-end 2',3'-cyclophospho-ribonucleotide-RNA + AMP + diphosphate</text>
        <dbReference type="Rhea" id="RHEA:23976"/>
        <dbReference type="Rhea" id="RHEA-COMP:10463"/>
        <dbReference type="Rhea" id="RHEA-COMP:10464"/>
        <dbReference type="ChEBI" id="CHEBI:30616"/>
        <dbReference type="ChEBI" id="CHEBI:33019"/>
        <dbReference type="ChEBI" id="CHEBI:83062"/>
        <dbReference type="ChEBI" id="CHEBI:83064"/>
        <dbReference type="ChEBI" id="CHEBI:456215"/>
        <dbReference type="EC" id="6.5.1.4"/>
    </reaction>
</comment>
<reference evidence="13 14" key="1">
    <citation type="journal article" date="2016" name="Mol. Biol. Evol.">
        <title>Comparative Genomics of Early-Diverging Mushroom-Forming Fungi Provides Insights into the Origins of Lignocellulose Decay Capabilities.</title>
        <authorList>
            <person name="Nagy L.G."/>
            <person name="Riley R."/>
            <person name="Tritt A."/>
            <person name="Adam C."/>
            <person name="Daum C."/>
            <person name="Floudas D."/>
            <person name="Sun H."/>
            <person name="Yadav J.S."/>
            <person name="Pangilinan J."/>
            <person name="Larsson K.H."/>
            <person name="Matsuura K."/>
            <person name="Barry K."/>
            <person name="Labutti K."/>
            <person name="Kuo R."/>
            <person name="Ohm R.A."/>
            <person name="Bhattacharya S.S."/>
            <person name="Shirouzu T."/>
            <person name="Yoshinaga Y."/>
            <person name="Martin F.M."/>
            <person name="Grigoriev I.V."/>
            <person name="Hibbett D.S."/>
        </authorList>
    </citation>
    <scope>NUCLEOTIDE SEQUENCE [LARGE SCALE GENOMIC DNA]</scope>
    <source>
        <strain evidence="13 14">HHB9708</strain>
    </source>
</reference>
<dbReference type="Pfam" id="PF05189">
    <property type="entry name" value="RTC_insert"/>
    <property type="match status" value="1"/>
</dbReference>
<evidence type="ECO:0000256" key="7">
    <source>
        <dbReference type="ARBA" id="ARBA00032543"/>
    </source>
</evidence>
<dbReference type="GO" id="GO:0005524">
    <property type="term" value="F:ATP binding"/>
    <property type="evidence" value="ECO:0007669"/>
    <property type="project" value="UniProtKB-KW"/>
</dbReference>
<evidence type="ECO:0000313" key="13">
    <source>
        <dbReference type="EMBL" id="KZS98941.1"/>
    </source>
</evidence>
<dbReference type="GO" id="GO:0003963">
    <property type="term" value="F:RNA-3'-phosphate cyclase activity"/>
    <property type="evidence" value="ECO:0007669"/>
    <property type="project" value="UniProtKB-EC"/>
</dbReference>
<keyword evidence="4" id="KW-0436">Ligase</keyword>
<evidence type="ECO:0000259" key="11">
    <source>
        <dbReference type="Pfam" id="PF01137"/>
    </source>
</evidence>
<evidence type="ECO:0000256" key="8">
    <source>
        <dbReference type="ARBA" id="ARBA00045867"/>
    </source>
</evidence>
<dbReference type="InterPro" id="IPR020719">
    <property type="entry name" value="RNA3'_term_phos_cycl-like_CS"/>
</dbReference>
<protein>
    <recommendedName>
        <fullName evidence="3">RNA 3'-terminal phosphate cyclase</fullName>
        <ecNumber evidence="2">6.5.1.4</ecNumber>
    </recommendedName>
    <alternativeName>
        <fullName evidence="7">RNA terminal phosphate cyclase domain-containing protein 1</fullName>
    </alternativeName>
</protein>